<dbReference type="InterPro" id="IPR000073">
    <property type="entry name" value="AB_hydrolase_1"/>
</dbReference>
<reference evidence="4 5" key="1">
    <citation type="journal article" date="2018" name="MBio">
        <title>Comparative Genomics Reveals the Core Gene Toolbox for the Fungus-Insect Symbiosis.</title>
        <authorList>
            <person name="Wang Y."/>
            <person name="Stata M."/>
            <person name="Wang W."/>
            <person name="Stajich J.E."/>
            <person name="White M.M."/>
            <person name="Moncalvo J.M."/>
        </authorList>
    </citation>
    <scope>NUCLEOTIDE SEQUENCE [LARGE SCALE GENOMIC DNA]</scope>
    <source>
        <strain evidence="4 5">SWE-8-4</strain>
    </source>
</reference>
<dbReference type="InterPro" id="IPR000639">
    <property type="entry name" value="Epox_hydrolase-like"/>
</dbReference>
<keyword evidence="1" id="KW-0378">Hydrolase</keyword>
<dbReference type="PRINTS" id="PR00412">
    <property type="entry name" value="EPOXHYDRLASE"/>
</dbReference>
<evidence type="ECO:0000259" key="3">
    <source>
        <dbReference type="Pfam" id="PF00561"/>
    </source>
</evidence>
<dbReference type="EMBL" id="MBFR01000100">
    <property type="protein sequence ID" value="PVU94157.1"/>
    <property type="molecule type" value="Genomic_DNA"/>
</dbReference>
<evidence type="ECO:0000256" key="1">
    <source>
        <dbReference type="ARBA" id="ARBA00022801"/>
    </source>
</evidence>
<sequence length="333" mass="37678">MATWLDPKTFNHRFATVNNGTRIHYVDEGVSDNIIVCVHGFPDIWYGWRHQIKHLAKLGYRVIAPDLRGYGQSDSPSVTAKTLELYSTKNLLADIIGILDENNIKKAVWLGHDWGGSVVWRAALWYPSYVTAVGSVCTPYSPSPKVRVQLSDIVKLRKNWLYQAFFRTKLAADDLNANIELFLKSVLRSHDEMVPSSIFSSSVPIYQRSITSVGPITTSKLLADRELDYYVQQYSINGFENALNLYKTHEINWDMEAAAGFINKSLSIPCLMITVSHDPALPANFTKNMEQLIPNLTRFHVENAGHWVLVEQHHKVNSYLSSFLATVFSSSNL</sequence>
<organism evidence="4 5">
    <name type="scientific">Smittium simulii</name>
    <dbReference type="NCBI Taxonomy" id="133385"/>
    <lineage>
        <taxon>Eukaryota</taxon>
        <taxon>Fungi</taxon>
        <taxon>Fungi incertae sedis</taxon>
        <taxon>Zoopagomycota</taxon>
        <taxon>Kickxellomycotina</taxon>
        <taxon>Harpellomycetes</taxon>
        <taxon>Harpellales</taxon>
        <taxon>Legeriomycetaceae</taxon>
        <taxon>Smittium</taxon>
    </lineage>
</organism>
<dbReference type="Proteomes" id="UP000245383">
    <property type="component" value="Unassembled WGS sequence"/>
</dbReference>
<proteinExistence type="inferred from homology"/>
<accession>A0A2T9YPA0</accession>
<evidence type="ECO:0000313" key="5">
    <source>
        <dbReference type="Proteomes" id="UP000245383"/>
    </source>
</evidence>
<gene>
    <name evidence="4" type="ORF">BB561_002777</name>
</gene>
<dbReference type="GO" id="GO:0016787">
    <property type="term" value="F:hydrolase activity"/>
    <property type="evidence" value="ECO:0007669"/>
    <property type="project" value="UniProtKB-KW"/>
</dbReference>
<evidence type="ECO:0000313" key="4">
    <source>
        <dbReference type="EMBL" id="PVU94157.1"/>
    </source>
</evidence>
<dbReference type="AlphaFoldDB" id="A0A2T9YPA0"/>
<dbReference type="OrthoDB" id="408373at2759"/>
<dbReference type="Gene3D" id="3.40.50.1820">
    <property type="entry name" value="alpha/beta hydrolase"/>
    <property type="match status" value="1"/>
</dbReference>
<keyword evidence="5" id="KW-1185">Reference proteome</keyword>
<evidence type="ECO:0000256" key="2">
    <source>
        <dbReference type="ARBA" id="ARBA00038334"/>
    </source>
</evidence>
<dbReference type="SUPFAM" id="SSF53474">
    <property type="entry name" value="alpha/beta-Hydrolases"/>
    <property type="match status" value="1"/>
</dbReference>
<dbReference type="PANTHER" id="PTHR43329">
    <property type="entry name" value="EPOXIDE HYDROLASE"/>
    <property type="match status" value="1"/>
</dbReference>
<dbReference type="InterPro" id="IPR029058">
    <property type="entry name" value="AB_hydrolase_fold"/>
</dbReference>
<dbReference type="STRING" id="133385.A0A2T9YPA0"/>
<comment type="caution">
    <text evidence="4">The sequence shown here is derived from an EMBL/GenBank/DDBJ whole genome shotgun (WGS) entry which is preliminary data.</text>
</comment>
<dbReference type="Pfam" id="PF00561">
    <property type="entry name" value="Abhydrolase_1"/>
    <property type="match status" value="1"/>
</dbReference>
<feature type="domain" description="AB hydrolase-1" evidence="3">
    <location>
        <begin position="34"/>
        <end position="311"/>
    </location>
</feature>
<dbReference type="PRINTS" id="PR00111">
    <property type="entry name" value="ABHYDROLASE"/>
</dbReference>
<name>A0A2T9YPA0_9FUNG</name>
<comment type="similarity">
    <text evidence="2">Belongs to the AB hydrolase superfamily. Epoxide hydrolase family.</text>
</comment>
<protein>
    <recommendedName>
        <fullName evidence="3">AB hydrolase-1 domain-containing protein</fullName>
    </recommendedName>
</protein>